<protein>
    <submittedName>
        <fullName evidence="2">Uncharacterized protein</fullName>
    </submittedName>
</protein>
<dbReference type="EMBL" id="JARQWQ010000011">
    <property type="protein sequence ID" value="KAK2568700.1"/>
    <property type="molecule type" value="Genomic_DNA"/>
</dbReference>
<keyword evidence="3" id="KW-1185">Reference proteome</keyword>
<evidence type="ECO:0000313" key="3">
    <source>
        <dbReference type="Proteomes" id="UP001249851"/>
    </source>
</evidence>
<feature type="region of interest" description="Disordered" evidence="1">
    <location>
        <begin position="167"/>
        <end position="189"/>
    </location>
</feature>
<feature type="compositionally biased region" description="Polar residues" evidence="1">
    <location>
        <begin position="175"/>
        <end position="189"/>
    </location>
</feature>
<feature type="compositionally biased region" description="Basic and acidic residues" evidence="1">
    <location>
        <begin position="1"/>
        <end position="13"/>
    </location>
</feature>
<feature type="region of interest" description="Disordered" evidence="1">
    <location>
        <begin position="1"/>
        <end position="21"/>
    </location>
</feature>
<sequence length="189" mass="21747">MGRELTPAFRHDSTFYPTPSPTSPARFRHGSMFLTKQRAPWLRGSSIILRLTHRQTRAIPEIIFHNERRMKRPSESFTVNSPGSPREWYMRDVSCRCVDSLCIPGRLGAGISGNFSVCQFGYILRKVFSEKFPAMRWRSSLTVCVFCPLSFMALLLSTEDRLKLNQAKRHKSIQPRDSNGRNGPLTFQH</sequence>
<evidence type="ECO:0000313" key="2">
    <source>
        <dbReference type="EMBL" id="KAK2568700.1"/>
    </source>
</evidence>
<evidence type="ECO:0000256" key="1">
    <source>
        <dbReference type="SAM" id="MobiDB-lite"/>
    </source>
</evidence>
<reference evidence="2" key="2">
    <citation type="journal article" date="2023" name="Science">
        <title>Genomic signatures of disease resistance in endangered staghorn corals.</title>
        <authorList>
            <person name="Vollmer S.V."/>
            <person name="Selwyn J.D."/>
            <person name="Despard B.A."/>
            <person name="Roesel C.L."/>
        </authorList>
    </citation>
    <scope>NUCLEOTIDE SEQUENCE</scope>
    <source>
        <strain evidence="2">K2</strain>
    </source>
</reference>
<gene>
    <name evidence="2" type="ORF">P5673_006693</name>
</gene>
<organism evidence="2 3">
    <name type="scientific">Acropora cervicornis</name>
    <name type="common">Staghorn coral</name>
    <dbReference type="NCBI Taxonomy" id="6130"/>
    <lineage>
        <taxon>Eukaryota</taxon>
        <taxon>Metazoa</taxon>
        <taxon>Cnidaria</taxon>
        <taxon>Anthozoa</taxon>
        <taxon>Hexacorallia</taxon>
        <taxon>Scleractinia</taxon>
        <taxon>Astrocoeniina</taxon>
        <taxon>Acroporidae</taxon>
        <taxon>Acropora</taxon>
    </lineage>
</organism>
<name>A0AAD9VCA8_ACRCE</name>
<accession>A0AAD9VCA8</accession>
<dbReference type="Proteomes" id="UP001249851">
    <property type="component" value="Unassembled WGS sequence"/>
</dbReference>
<dbReference type="AlphaFoldDB" id="A0AAD9VCA8"/>
<proteinExistence type="predicted"/>
<comment type="caution">
    <text evidence="2">The sequence shown here is derived from an EMBL/GenBank/DDBJ whole genome shotgun (WGS) entry which is preliminary data.</text>
</comment>
<reference evidence="2" key="1">
    <citation type="journal article" date="2023" name="G3 (Bethesda)">
        <title>Whole genome assembly and annotation of the endangered Caribbean coral Acropora cervicornis.</title>
        <authorList>
            <person name="Selwyn J.D."/>
            <person name="Vollmer S.V."/>
        </authorList>
    </citation>
    <scope>NUCLEOTIDE SEQUENCE</scope>
    <source>
        <strain evidence="2">K2</strain>
    </source>
</reference>